<name>A0A9N7Y7M8_PLEPL</name>
<organism evidence="1 2">
    <name type="scientific">Pleuronectes platessa</name>
    <name type="common">European plaice</name>
    <dbReference type="NCBI Taxonomy" id="8262"/>
    <lineage>
        <taxon>Eukaryota</taxon>
        <taxon>Metazoa</taxon>
        <taxon>Chordata</taxon>
        <taxon>Craniata</taxon>
        <taxon>Vertebrata</taxon>
        <taxon>Euteleostomi</taxon>
        <taxon>Actinopterygii</taxon>
        <taxon>Neopterygii</taxon>
        <taxon>Teleostei</taxon>
        <taxon>Neoteleostei</taxon>
        <taxon>Acanthomorphata</taxon>
        <taxon>Carangaria</taxon>
        <taxon>Pleuronectiformes</taxon>
        <taxon>Pleuronectoidei</taxon>
        <taxon>Pleuronectidae</taxon>
        <taxon>Pleuronectes</taxon>
    </lineage>
</organism>
<keyword evidence="2" id="KW-1185">Reference proteome</keyword>
<gene>
    <name evidence="1" type="ORF">PLEPLA_LOCUS2043</name>
</gene>
<dbReference type="AlphaFoldDB" id="A0A9N7Y7M8"/>
<evidence type="ECO:0000313" key="2">
    <source>
        <dbReference type="Proteomes" id="UP001153269"/>
    </source>
</evidence>
<dbReference type="EMBL" id="CADEAL010000099">
    <property type="protein sequence ID" value="CAB1414334.1"/>
    <property type="molecule type" value="Genomic_DNA"/>
</dbReference>
<comment type="caution">
    <text evidence="1">The sequence shown here is derived from an EMBL/GenBank/DDBJ whole genome shotgun (WGS) entry which is preliminary data.</text>
</comment>
<evidence type="ECO:0000313" key="1">
    <source>
        <dbReference type="EMBL" id="CAB1414334.1"/>
    </source>
</evidence>
<sequence length="169" mass="18394">MSPLLIITCSPRGDGDGGARPGSVGTVSPGRGWRALARKLTLAGEPGCLSPETVTGIILRKKQLETEFTLEGVQRQPKALVYKLLVEFEQQLIFKPPPPQLPSASNSNQQLHHSRVSCQSHIEVEPEVEQLQRQVLANMEDAASLTGRAVLSLSQLLENIWALLVDALQ</sequence>
<reference evidence="1" key="1">
    <citation type="submission" date="2020-03" db="EMBL/GenBank/DDBJ databases">
        <authorList>
            <person name="Weist P."/>
        </authorList>
    </citation>
    <scope>NUCLEOTIDE SEQUENCE</scope>
</reference>
<dbReference type="Proteomes" id="UP001153269">
    <property type="component" value="Unassembled WGS sequence"/>
</dbReference>
<protein>
    <submittedName>
        <fullName evidence="1">Uncharacterized protein</fullName>
    </submittedName>
</protein>
<accession>A0A9N7Y7M8</accession>
<proteinExistence type="predicted"/>